<keyword evidence="2" id="KW-0436">Ligase</keyword>
<keyword evidence="2" id="KW-0547">Nucleotide-binding</keyword>
<dbReference type="EC" id="6.3.4.-" evidence="2"/>
<keyword evidence="2" id="KW-0067">ATP-binding</keyword>
<comment type="similarity">
    <text evidence="2">Belongs to the TmcAL family.</text>
</comment>
<name>A0A7X2TKR4_9FIRM</name>
<dbReference type="Gene3D" id="3.40.50.620">
    <property type="entry name" value="HUPs"/>
    <property type="match status" value="1"/>
</dbReference>
<feature type="binding site" evidence="2">
    <location>
        <position position="102"/>
    </location>
    <ligand>
        <name>ATP</name>
        <dbReference type="ChEBI" id="CHEBI:30616"/>
    </ligand>
</feature>
<feature type="binding site" evidence="2">
    <location>
        <position position="166"/>
    </location>
    <ligand>
        <name>ATP</name>
        <dbReference type="ChEBI" id="CHEBI:30616"/>
    </ligand>
</feature>
<dbReference type="PANTHER" id="PTHR37825:SF1">
    <property type="entry name" value="TRNA(MET) CYTIDINE ACETATE LIGASE"/>
    <property type="match status" value="1"/>
</dbReference>
<keyword evidence="1 2" id="KW-0819">tRNA processing</keyword>
<evidence type="ECO:0000313" key="3">
    <source>
        <dbReference type="EMBL" id="MST65934.1"/>
    </source>
</evidence>
<keyword evidence="4" id="KW-1185">Reference proteome</keyword>
<proteinExistence type="inferred from homology"/>
<sequence length="408" mass="45370">MKIAGIIAEYNPFHTGHAYHIQKTRELTGADYIIVVLSGDFVQRGAPALYSKHLRTRMALLGGADLVFELPSTHACESAEFFAQNAVGLLDGLGCVDVLSFGSESGTIEPFLKLGSFLSAETPEYQNLIKKYLKKGESFPKARSLTLQELLSDTDADTGTFLQTPNNILGVEYCKALCRQNSTIRPLTVKREGNAYHDNSLNGQFPSASAIRALWKSADCKMSDAAVSSCFPPAISALLSQTFSCPQFLDEEDFSPYLRWLLFSSDKAQLAAYQDVTPAFVQRLFHTRGSYESWGQYAALLKTRELTYSRICRMLMHCLLQISHVPALSYARLLGFRRQAAPVLSELKKHSSIPVITKAADASSLLSDETAAVFSKNVEISNLYETVWCEKYRTTFVHEYRKPLVILP</sequence>
<evidence type="ECO:0000256" key="2">
    <source>
        <dbReference type="HAMAP-Rule" id="MF_01539"/>
    </source>
</evidence>
<keyword evidence="2" id="KW-0820">tRNA-binding</keyword>
<dbReference type="GO" id="GO:0016879">
    <property type="term" value="F:ligase activity, forming carbon-nitrogen bonds"/>
    <property type="evidence" value="ECO:0007669"/>
    <property type="project" value="UniProtKB-UniRule"/>
</dbReference>
<feature type="binding site" evidence="2">
    <location>
        <position position="191"/>
    </location>
    <ligand>
        <name>ATP</name>
        <dbReference type="ChEBI" id="CHEBI:30616"/>
    </ligand>
</feature>
<dbReference type="PANTHER" id="PTHR37825">
    <property type="entry name" value="TRNA(MET) CYTIDINE ACETATE LIGASE"/>
    <property type="match status" value="1"/>
</dbReference>
<keyword evidence="2" id="KW-0963">Cytoplasm</keyword>
<dbReference type="SUPFAM" id="SSF52374">
    <property type="entry name" value="Nucleotidylyl transferase"/>
    <property type="match status" value="1"/>
</dbReference>
<comment type="subcellular location">
    <subcellularLocation>
        <location evidence="2">Cytoplasm</location>
    </subcellularLocation>
</comment>
<reference evidence="3 4" key="1">
    <citation type="submission" date="2019-08" db="EMBL/GenBank/DDBJ databases">
        <title>In-depth cultivation of the pig gut microbiome towards novel bacterial diversity and tailored functional studies.</title>
        <authorList>
            <person name="Wylensek D."/>
            <person name="Hitch T.C.A."/>
            <person name="Clavel T."/>
        </authorList>
    </citation>
    <scope>NUCLEOTIDE SEQUENCE [LARGE SCALE GENOMIC DNA]</scope>
    <source>
        <strain evidence="3 4">BSM-380-WT-5A</strain>
    </source>
</reference>
<keyword evidence="2" id="KW-0694">RNA-binding</keyword>
<dbReference type="EMBL" id="VUMS01000006">
    <property type="protein sequence ID" value="MST65934.1"/>
    <property type="molecule type" value="Genomic_DNA"/>
</dbReference>
<accession>A0A7X2TKR4</accession>
<dbReference type="GO" id="GO:0006400">
    <property type="term" value="P:tRNA modification"/>
    <property type="evidence" value="ECO:0007669"/>
    <property type="project" value="UniProtKB-UniRule"/>
</dbReference>
<dbReference type="GO" id="GO:0005524">
    <property type="term" value="F:ATP binding"/>
    <property type="evidence" value="ECO:0007669"/>
    <property type="project" value="UniProtKB-KW"/>
</dbReference>
<dbReference type="Proteomes" id="UP000440513">
    <property type="component" value="Unassembled WGS sequence"/>
</dbReference>
<gene>
    <name evidence="2" type="primary">tmcAL</name>
    <name evidence="3" type="ORF">FYJ57_04110</name>
</gene>
<dbReference type="GO" id="GO:0016740">
    <property type="term" value="F:transferase activity"/>
    <property type="evidence" value="ECO:0007669"/>
    <property type="project" value="UniProtKB-KW"/>
</dbReference>
<keyword evidence="3" id="KW-0808">Transferase</keyword>
<evidence type="ECO:0000313" key="4">
    <source>
        <dbReference type="Proteomes" id="UP000440513"/>
    </source>
</evidence>
<comment type="catalytic activity">
    <reaction evidence="2">
        <text>cytidine(34) in elongator tRNA(Met) + acetate + ATP = N(4)-acetylcytidine(34) in elongator tRNA(Met) + AMP + diphosphate</text>
        <dbReference type="Rhea" id="RHEA:58144"/>
        <dbReference type="Rhea" id="RHEA-COMP:10693"/>
        <dbReference type="Rhea" id="RHEA-COMP:10694"/>
        <dbReference type="ChEBI" id="CHEBI:30089"/>
        <dbReference type="ChEBI" id="CHEBI:30616"/>
        <dbReference type="ChEBI" id="CHEBI:33019"/>
        <dbReference type="ChEBI" id="CHEBI:74900"/>
        <dbReference type="ChEBI" id="CHEBI:82748"/>
        <dbReference type="ChEBI" id="CHEBI:456215"/>
    </reaction>
</comment>
<dbReference type="RefSeq" id="WP_154431636.1">
    <property type="nucleotide sequence ID" value="NZ_JBQHQP010000004.1"/>
</dbReference>
<comment type="caution">
    <text evidence="3">The sequence shown here is derived from an EMBL/GenBank/DDBJ whole genome shotgun (WGS) entry which is preliminary data.</text>
</comment>
<protein>
    <recommendedName>
        <fullName evidence="2">tRNA(Met) cytidine acetate ligase</fullName>
        <ecNumber evidence="2">6.3.4.-</ecNumber>
    </recommendedName>
</protein>
<dbReference type="AlphaFoldDB" id="A0A7X2TKR4"/>
<evidence type="ECO:0000256" key="1">
    <source>
        <dbReference type="ARBA" id="ARBA00022694"/>
    </source>
</evidence>
<dbReference type="GO" id="GO:0000049">
    <property type="term" value="F:tRNA binding"/>
    <property type="evidence" value="ECO:0007669"/>
    <property type="project" value="UniProtKB-KW"/>
</dbReference>
<comment type="function">
    <text evidence="2">Catalyzes the formation of N(4)-acetylcytidine (ac(4)C) at the wobble position of elongator tRNA(Met), using acetate and ATP as substrates. First activates an acetate ion to form acetyladenylate (Ac-AMP) and then transfers the acetyl group to tRNA to form ac(4)C34.</text>
</comment>
<feature type="binding site" evidence="2">
    <location>
        <begin position="7"/>
        <end position="20"/>
    </location>
    <ligand>
        <name>ATP</name>
        <dbReference type="ChEBI" id="CHEBI:30616"/>
    </ligand>
</feature>
<organism evidence="3 4">
    <name type="scientific">Oliverpabstia intestinalis</name>
    <dbReference type="NCBI Taxonomy" id="2606633"/>
    <lineage>
        <taxon>Bacteria</taxon>
        <taxon>Bacillati</taxon>
        <taxon>Bacillota</taxon>
        <taxon>Clostridia</taxon>
        <taxon>Lachnospirales</taxon>
        <taxon>Lachnospiraceae</taxon>
        <taxon>Oliverpabstia</taxon>
    </lineage>
</organism>
<dbReference type="HAMAP" id="MF_01539">
    <property type="entry name" value="TmcAL"/>
    <property type="match status" value="1"/>
</dbReference>
<dbReference type="Pfam" id="PF05636">
    <property type="entry name" value="HIGH_NTase1"/>
    <property type="match status" value="1"/>
</dbReference>
<dbReference type="GO" id="GO:0005737">
    <property type="term" value="C:cytoplasm"/>
    <property type="evidence" value="ECO:0007669"/>
    <property type="project" value="UniProtKB-SubCell"/>
</dbReference>
<dbReference type="InterPro" id="IPR008513">
    <property type="entry name" value="tRNA(Met)_cyd_acetate_ligase"/>
</dbReference>
<dbReference type="InterPro" id="IPR014729">
    <property type="entry name" value="Rossmann-like_a/b/a_fold"/>
</dbReference>
<comment type="caution">
    <text evidence="2">Lacks conserved residue(s) required for the propagation of feature annotation.</text>
</comment>